<accession>A0A8C9G0A8</accession>
<evidence type="ECO:0000313" key="1">
    <source>
        <dbReference type="Ensembl" id="ENSPSTP00000021551.1"/>
    </source>
</evidence>
<proteinExistence type="predicted"/>
<reference evidence="1" key="2">
    <citation type="submission" date="2025-09" db="UniProtKB">
        <authorList>
            <consortium name="Ensembl"/>
        </authorList>
    </citation>
    <scope>IDENTIFICATION</scope>
</reference>
<dbReference type="AlphaFoldDB" id="A0A8C9G0A8"/>
<dbReference type="Ensembl" id="ENSPSTT00000022630.1">
    <property type="protein sequence ID" value="ENSPSTP00000021551.1"/>
    <property type="gene ID" value="ENSPSTG00000015729.1"/>
</dbReference>
<keyword evidence="2" id="KW-1185">Reference proteome</keyword>
<sequence>MGVFNHPTTWPTGGALFGKVTHKESALRSMIFHPKVLLAAPEKAFVRLSKTEDSDGPLLGHLMIAGKKCTSNLIPPSGPSDYHIRLCILGGHQLGQPPG</sequence>
<evidence type="ECO:0000313" key="2">
    <source>
        <dbReference type="Proteomes" id="UP000694428"/>
    </source>
</evidence>
<name>A0A8C9G0A8_PAVCR</name>
<dbReference type="Proteomes" id="UP000694428">
    <property type="component" value="Unplaced"/>
</dbReference>
<organism evidence="1 2">
    <name type="scientific">Pavo cristatus</name>
    <name type="common">Indian peafowl</name>
    <name type="synonym">Blue peafowl</name>
    <dbReference type="NCBI Taxonomy" id="9049"/>
    <lineage>
        <taxon>Eukaryota</taxon>
        <taxon>Metazoa</taxon>
        <taxon>Chordata</taxon>
        <taxon>Craniata</taxon>
        <taxon>Vertebrata</taxon>
        <taxon>Euteleostomi</taxon>
        <taxon>Archelosauria</taxon>
        <taxon>Archosauria</taxon>
        <taxon>Dinosauria</taxon>
        <taxon>Saurischia</taxon>
        <taxon>Theropoda</taxon>
        <taxon>Coelurosauria</taxon>
        <taxon>Aves</taxon>
        <taxon>Neognathae</taxon>
        <taxon>Galloanserae</taxon>
        <taxon>Galliformes</taxon>
        <taxon>Phasianidae</taxon>
        <taxon>Phasianinae</taxon>
        <taxon>Pavo</taxon>
    </lineage>
</organism>
<reference evidence="1" key="1">
    <citation type="submission" date="2025-08" db="UniProtKB">
        <authorList>
            <consortium name="Ensembl"/>
        </authorList>
    </citation>
    <scope>IDENTIFICATION</scope>
</reference>
<protein>
    <submittedName>
        <fullName evidence="1">Uncharacterized protein</fullName>
    </submittedName>
</protein>